<accession>A0ABQ8J2I4</accession>
<feature type="region of interest" description="Disordered" evidence="1">
    <location>
        <begin position="1"/>
        <end position="30"/>
    </location>
</feature>
<dbReference type="Proteomes" id="UP000887458">
    <property type="component" value="Unassembled WGS sequence"/>
</dbReference>
<reference evidence="2 3" key="1">
    <citation type="journal article" date="2018" name="J. Allergy Clin. Immunol.">
        <title>High-quality assembly of Dermatophagoides pteronyssinus genome and transcriptome reveals a wide range of novel allergens.</title>
        <authorList>
            <person name="Liu X.Y."/>
            <person name="Yang K.Y."/>
            <person name="Wang M.Q."/>
            <person name="Kwok J.S."/>
            <person name="Zeng X."/>
            <person name="Yang Z."/>
            <person name="Xiao X.J."/>
            <person name="Lau C.P."/>
            <person name="Li Y."/>
            <person name="Huang Z.M."/>
            <person name="Ba J.G."/>
            <person name="Yim A.K."/>
            <person name="Ouyang C.Y."/>
            <person name="Ngai S.M."/>
            <person name="Chan T.F."/>
            <person name="Leung E.L."/>
            <person name="Liu L."/>
            <person name="Liu Z.G."/>
            <person name="Tsui S.K."/>
        </authorList>
    </citation>
    <scope>NUCLEOTIDE SEQUENCE [LARGE SCALE GENOMIC DNA]</scope>
    <source>
        <strain evidence="2">Derp</strain>
    </source>
</reference>
<proteinExistence type="predicted"/>
<feature type="region of interest" description="Disordered" evidence="1">
    <location>
        <begin position="118"/>
        <end position="137"/>
    </location>
</feature>
<name>A0ABQ8J2I4_DERPT</name>
<keyword evidence="3" id="KW-1185">Reference proteome</keyword>
<organism evidence="2 3">
    <name type="scientific">Dermatophagoides pteronyssinus</name>
    <name type="common">European house dust mite</name>
    <dbReference type="NCBI Taxonomy" id="6956"/>
    <lineage>
        <taxon>Eukaryota</taxon>
        <taxon>Metazoa</taxon>
        <taxon>Ecdysozoa</taxon>
        <taxon>Arthropoda</taxon>
        <taxon>Chelicerata</taxon>
        <taxon>Arachnida</taxon>
        <taxon>Acari</taxon>
        <taxon>Acariformes</taxon>
        <taxon>Sarcoptiformes</taxon>
        <taxon>Astigmata</taxon>
        <taxon>Psoroptidia</taxon>
        <taxon>Analgoidea</taxon>
        <taxon>Pyroglyphidae</taxon>
        <taxon>Dermatophagoidinae</taxon>
        <taxon>Dermatophagoides</taxon>
    </lineage>
</organism>
<protein>
    <submittedName>
        <fullName evidence="2">Uncharacterized protein</fullName>
    </submittedName>
</protein>
<comment type="caution">
    <text evidence="2">The sequence shown here is derived from an EMBL/GenBank/DDBJ whole genome shotgun (WGS) entry which is preliminary data.</text>
</comment>
<dbReference type="EMBL" id="NJHN03000087">
    <property type="protein sequence ID" value="KAH9416725.1"/>
    <property type="molecule type" value="Genomic_DNA"/>
</dbReference>
<evidence type="ECO:0000256" key="1">
    <source>
        <dbReference type="SAM" id="MobiDB-lite"/>
    </source>
</evidence>
<gene>
    <name evidence="2" type="ORF">DERP_014776</name>
</gene>
<reference evidence="2 3" key="2">
    <citation type="journal article" date="2022" name="Mol. Biol. Evol.">
        <title>Comparative Genomics Reveals Insights into the Divergent Evolution of Astigmatic Mites and Household Pest Adaptations.</title>
        <authorList>
            <person name="Xiong Q."/>
            <person name="Wan A.T."/>
            <person name="Liu X."/>
            <person name="Fung C.S."/>
            <person name="Xiao X."/>
            <person name="Malainual N."/>
            <person name="Hou J."/>
            <person name="Wang L."/>
            <person name="Wang M."/>
            <person name="Yang K.Y."/>
            <person name="Cui Y."/>
            <person name="Leung E.L."/>
            <person name="Nong W."/>
            <person name="Shin S.K."/>
            <person name="Au S.W."/>
            <person name="Jeong K.Y."/>
            <person name="Chew F.T."/>
            <person name="Hui J.H."/>
            <person name="Leung T.F."/>
            <person name="Tungtrongchitr A."/>
            <person name="Zhong N."/>
            <person name="Liu Z."/>
            <person name="Tsui S.K."/>
        </authorList>
    </citation>
    <scope>NUCLEOTIDE SEQUENCE [LARGE SCALE GENOMIC DNA]</scope>
    <source>
        <strain evidence="2">Derp</strain>
    </source>
</reference>
<feature type="compositionally biased region" description="Low complexity" evidence="1">
    <location>
        <begin position="118"/>
        <end position="128"/>
    </location>
</feature>
<evidence type="ECO:0000313" key="3">
    <source>
        <dbReference type="Proteomes" id="UP000887458"/>
    </source>
</evidence>
<evidence type="ECO:0000313" key="2">
    <source>
        <dbReference type="EMBL" id="KAH9416725.1"/>
    </source>
</evidence>
<sequence length="137" mass="16001">MESKSNNNNNTQQSIEENNDGNQNENNSNLSNQTFFYDFFYIPDPADQMVSTSEFEESINDENQITNDFDWLVLNNHVTNEWRSTPIQQQRHDTQPQLANCEYSVDDLSTNSESMNIIDFNDQDTNNNDNEENKSKE</sequence>